<gene>
    <name evidence="1" type="ORF">GK108_12200</name>
</gene>
<name>A0A6L9L835_9BACT</name>
<proteinExistence type="predicted"/>
<evidence type="ECO:0000313" key="2">
    <source>
        <dbReference type="Proteomes" id="UP000474175"/>
    </source>
</evidence>
<dbReference type="EMBL" id="JAAFZH010000004">
    <property type="protein sequence ID" value="NDU95637.1"/>
    <property type="molecule type" value="Genomic_DNA"/>
</dbReference>
<reference evidence="1 2" key="1">
    <citation type="submission" date="2020-02" db="EMBL/GenBank/DDBJ databases">
        <title>Draft genome sequence of two Spirosoma agri KCTC 52727 and Spirosoma terrae KCTC 52035.</title>
        <authorList>
            <person name="Rojas J."/>
            <person name="Ambika Manirajan B."/>
            <person name="Suarez C."/>
            <person name="Ratering S."/>
            <person name="Schnell S."/>
        </authorList>
    </citation>
    <scope>NUCLEOTIDE SEQUENCE [LARGE SCALE GENOMIC DNA]</scope>
    <source>
        <strain evidence="1 2">KCTC 52035</strain>
    </source>
</reference>
<sequence length="203" mass="23575">MMTYCESNGQEPFNWWKALNETPLDNNYQWTVLHEKAGKWITCACGNQCSSLPRAAHGVPLDNVLASLGVTFSVLVYKIKCRTNTQTWKSESPKLLARAKEVLQMIEHRSDYLLNRDGKPIWYAIRNEKSGQHIQEGWNFQDMHKLYHTALDGMEKRWNPDSSTMPDYASKRFCDALMLLDWTLEFSETPFTQLPTDLPPINW</sequence>
<accession>A0A6L9L835</accession>
<organism evidence="1 2">
    <name type="scientific">Spirosoma terrae</name>
    <dbReference type="NCBI Taxonomy" id="1968276"/>
    <lineage>
        <taxon>Bacteria</taxon>
        <taxon>Pseudomonadati</taxon>
        <taxon>Bacteroidota</taxon>
        <taxon>Cytophagia</taxon>
        <taxon>Cytophagales</taxon>
        <taxon>Cytophagaceae</taxon>
        <taxon>Spirosoma</taxon>
    </lineage>
</organism>
<dbReference type="RefSeq" id="WP_163948054.1">
    <property type="nucleotide sequence ID" value="NZ_JAAFZH010000004.1"/>
</dbReference>
<comment type="caution">
    <text evidence="1">The sequence shown here is derived from an EMBL/GenBank/DDBJ whole genome shotgun (WGS) entry which is preliminary data.</text>
</comment>
<dbReference type="AlphaFoldDB" id="A0A6L9L835"/>
<protein>
    <submittedName>
        <fullName evidence="1">Uncharacterized protein</fullName>
    </submittedName>
</protein>
<dbReference type="Proteomes" id="UP000474175">
    <property type="component" value="Unassembled WGS sequence"/>
</dbReference>
<keyword evidence="2" id="KW-1185">Reference proteome</keyword>
<evidence type="ECO:0000313" key="1">
    <source>
        <dbReference type="EMBL" id="NDU95637.1"/>
    </source>
</evidence>